<gene>
    <name evidence="1" type="ORF">PPSIR1_18932</name>
</gene>
<protein>
    <recommendedName>
        <fullName evidence="3">Beta-ketoacyl synthase N-terminal domain-containing protein</fullName>
    </recommendedName>
</protein>
<feature type="non-terminal residue" evidence="1">
    <location>
        <position position="249"/>
    </location>
</feature>
<dbReference type="STRING" id="391625.PPSIR1_18932"/>
<sequence length="249" mass="25566">MSEAMAIVSVGVCSPVGLDAAQTEVALRAGIARKLESSILDARGEPIRVGHLRERHLPALREPAWTRSLSALEQRLVRLGGRALAEALAPLPPQALPPLTLAGPPAAERGVPVSGADDRDGALLAALAAQAGVSLGARELCPGGGASWFAALERARASLHDPRGDGLAVAGGLDSFVDPARLAALEAAERLLTTGPQDAHTPGEAAAFLVLATAPACRRFQLTPLAWIAALRQELRAPGDRGALARACA</sequence>
<dbReference type="AlphaFoldDB" id="A6GKT1"/>
<organism evidence="1 2">
    <name type="scientific">Plesiocystis pacifica SIR-1</name>
    <dbReference type="NCBI Taxonomy" id="391625"/>
    <lineage>
        <taxon>Bacteria</taxon>
        <taxon>Pseudomonadati</taxon>
        <taxon>Myxococcota</taxon>
        <taxon>Polyangia</taxon>
        <taxon>Nannocystales</taxon>
        <taxon>Nannocystaceae</taxon>
        <taxon>Plesiocystis</taxon>
    </lineage>
</organism>
<evidence type="ECO:0000313" key="2">
    <source>
        <dbReference type="Proteomes" id="UP000005801"/>
    </source>
</evidence>
<dbReference type="Proteomes" id="UP000005801">
    <property type="component" value="Unassembled WGS sequence"/>
</dbReference>
<dbReference type="eggNOG" id="COG0304">
    <property type="taxonomic scope" value="Bacteria"/>
</dbReference>
<dbReference type="InterPro" id="IPR016039">
    <property type="entry name" value="Thiolase-like"/>
</dbReference>
<name>A6GKT1_9BACT</name>
<dbReference type="SUPFAM" id="SSF53901">
    <property type="entry name" value="Thiolase-like"/>
    <property type="match status" value="1"/>
</dbReference>
<proteinExistence type="predicted"/>
<comment type="caution">
    <text evidence="1">The sequence shown here is derived from an EMBL/GenBank/DDBJ whole genome shotgun (WGS) entry which is preliminary data.</text>
</comment>
<reference evidence="1 2" key="1">
    <citation type="submission" date="2007-06" db="EMBL/GenBank/DDBJ databases">
        <authorList>
            <person name="Shimkets L."/>
            <person name="Ferriera S."/>
            <person name="Johnson J."/>
            <person name="Kravitz S."/>
            <person name="Beeson K."/>
            <person name="Sutton G."/>
            <person name="Rogers Y.-H."/>
            <person name="Friedman R."/>
            <person name="Frazier M."/>
            <person name="Venter J.C."/>
        </authorList>
    </citation>
    <scope>NUCLEOTIDE SEQUENCE [LARGE SCALE GENOMIC DNA]</scope>
    <source>
        <strain evidence="1 2">SIR-1</strain>
    </source>
</reference>
<evidence type="ECO:0000313" key="1">
    <source>
        <dbReference type="EMBL" id="EDM73523.1"/>
    </source>
</evidence>
<evidence type="ECO:0008006" key="3">
    <source>
        <dbReference type="Google" id="ProtNLM"/>
    </source>
</evidence>
<accession>A6GKT1</accession>
<dbReference type="GO" id="GO:0016746">
    <property type="term" value="F:acyltransferase activity"/>
    <property type="evidence" value="ECO:0007669"/>
    <property type="project" value="InterPro"/>
</dbReference>
<keyword evidence="2" id="KW-1185">Reference proteome</keyword>
<dbReference type="EMBL" id="ABCS01000227">
    <property type="protein sequence ID" value="EDM73523.1"/>
    <property type="molecule type" value="Genomic_DNA"/>
</dbReference>